<protein>
    <submittedName>
        <fullName evidence="2">Ribonuclease BN (tRNA processing enzyme)</fullName>
    </submittedName>
</protein>
<keyword evidence="3" id="KW-1185">Reference proteome</keyword>
<dbReference type="SUPFAM" id="SSF55729">
    <property type="entry name" value="Acyl-CoA N-acyltransferases (Nat)"/>
    <property type="match status" value="1"/>
</dbReference>
<dbReference type="Pfam" id="PF23023">
    <property type="entry name" value="Anti-Pycsar_Apyc1"/>
    <property type="match status" value="1"/>
</dbReference>
<accession>A0A4V2W5U0</accession>
<dbReference type="Pfam" id="PF00583">
    <property type="entry name" value="Acetyltransf_1"/>
    <property type="match status" value="1"/>
</dbReference>
<proteinExistence type="predicted"/>
<dbReference type="RefSeq" id="WP_082787408.1">
    <property type="nucleotide sequence ID" value="NZ_JANKBF010000001.1"/>
</dbReference>
<dbReference type="InterPro" id="IPR052777">
    <property type="entry name" value="Acetyltransferase_Enz"/>
</dbReference>
<name>A0A4V2W5U0_9FIRM</name>
<dbReference type="AlphaFoldDB" id="A0A4V2W5U0"/>
<dbReference type="InterPro" id="IPR000182">
    <property type="entry name" value="GNAT_dom"/>
</dbReference>
<dbReference type="InterPro" id="IPR036866">
    <property type="entry name" value="RibonucZ/Hydroxyglut_hydro"/>
</dbReference>
<dbReference type="CDD" id="cd04301">
    <property type="entry name" value="NAT_SF"/>
    <property type="match status" value="1"/>
</dbReference>
<gene>
    <name evidence="2" type="ORF">EDD60_10356</name>
</gene>
<dbReference type="GeneID" id="98916993"/>
<evidence type="ECO:0000313" key="2">
    <source>
        <dbReference type="EMBL" id="TCW01602.1"/>
    </source>
</evidence>
<dbReference type="PROSITE" id="PS51186">
    <property type="entry name" value="GNAT"/>
    <property type="match status" value="1"/>
</dbReference>
<comment type="caution">
    <text evidence="2">The sequence shown here is derived from an EMBL/GenBank/DDBJ whole genome shotgun (WGS) entry which is preliminary data.</text>
</comment>
<dbReference type="PANTHER" id="PTHR43305">
    <property type="entry name" value="FAMILY N-ACETYLTRANSFERASE, PUTATIVE (AFU_ORTHOLOGUE AFUA_2G01380)-RELATED"/>
    <property type="match status" value="1"/>
</dbReference>
<organism evidence="2 3">
    <name type="scientific">Longibaculum muris</name>
    <dbReference type="NCBI Taxonomy" id="1796628"/>
    <lineage>
        <taxon>Bacteria</taxon>
        <taxon>Bacillati</taxon>
        <taxon>Bacillota</taxon>
        <taxon>Erysipelotrichia</taxon>
        <taxon>Erysipelotrichales</taxon>
        <taxon>Coprobacillaceae</taxon>
        <taxon>Longibaculum</taxon>
    </lineage>
</organism>
<dbReference type="PANTHER" id="PTHR43305:SF1">
    <property type="entry name" value="FAMILY N-ACETYLTRANSFERASE, PUTATIVE (AFU_ORTHOLOGUE AFUA_2G01380)-RELATED"/>
    <property type="match status" value="1"/>
</dbReference>
<evidence type="ECO:0000259" key="1">
    <source>
        <dbReference type="PROSITE" id="PS51186"/>
    </source>
</evidence>
<reference evidence="2 3" key="1">
    <citation type="submission" date="2019-03" db="EMBL/GenBank/DDBJ databases">
        <title>Genomic Encyclopedia of Type Strains, Phase IV (KMG-IV): sequencing the most valuable type-strain genomes for metagenomic binning, comparative biology and taxonomic classification.</title>
        <authorList>
            <person name="Goeker M."/>
        </authorList>
    </citation>
    <scope>NUCLEOTIDE SEQUENCE [LARGE SCALE GENOMIC DNA]</scope>
    <source>
        <strain evidence="2 3">DSM 29487</strain>
    </source>
</reference>
<dbReference type="Proteomes" id="UP000295515">
    <property type="component" value="Unassembled WGS sequence"/>
</dbReference>
<evidence type="ECO:0000313" key="3">
    <source>
        <dbReference type="Proteomes" id="UP000295515"/>
    </source>
</evidence>
<dbReference type="InterPro" id="IPR016181">
    <property type="entry name" value="Acyl_CoA_acyltransferase"/>
</dbReference>
<dbReference type="EMBL" id="SMCQ01000003">
    <property type="protein sequence ID" value="TCW01602.1"/>
    <property type="molecule type" value="Genomic_DNA"/>
</dbReference>
<dbReference type="SUPFAM" id="SSF56281">
    <property type="entry name" value="Metallo-hydrolase/oxidoreductase"/>
    <property type="match status" value="1"/>
</dbReference>
<dbReference type="GO" id="GO:0016747">
    <property type="term" value="F:acyltransferase activity, transferring groups other than amino-acyl groups"/>
    <property type="evidence" value="ECO:0007669"/>
    <property type="project" value="InterPro"/>
</dbReference>
<feature type="domain" description="N-acetyltransferase" evidence="1">
    <location>
        <begin position="9"/>
        <end position="153"/>
    </location>
</feature>
<sequence length="422" mass="49717">MIEIVNGYTYIEDVKKLIEAYYKELDRNLDFQNIDEELNHLQTKYQEPQGKLLVALMNQKVVGCVAFHQFKDEICEMKRLYVLPESRSYHIGQLLVEEIIKEAKQAGYKEMVLDTIEPLKSAIHLYKKYGFKEIEAYYENPMDDVIYMKLDLRREKMKLTMLGTGHAVVTKCYNTCFVLSENHEYFLVDGGGGSTLLTQLERAHIKWQDIKTIFVTHKHLDHITGIFWMVRLITQAMNQNKYEGEVYIYGHDEVIQIIHDVAHMVLQEKETRFIGDRLHLVVIGDGEKKKILNHEVTFFDIHSTKAKQYGFTMQLNDQEKLTCCGDEPYNECNQEYVKESQWLLHEAFCLYSEADIYKPYEKHHSTVKDACLLAEQLKVKNLVLYHSEDQHIHERKRLYSEEGLQYYQGNLFIPDDLESIEI</sequence>
<dbReference type="Gene3D" id="3.60.15.10">
    <property type="entry name" value="Ribonuclease Z/Hydroxyacylglutathione hydrolase-like"/>
    <property type="match status" value="1"/>
</dbReference>
<dbReference type="Gene3D" id="3.40.630.30">
    <property type="match status" value="1"/>
</dbReference>